<evidence type="ECO:0000256" key="4">
    <source>
        <dbReference type="ARBA" id="ARBA00022771"/>
    </source>
</evidence>
<reference evidence="13" key="1">
    <citation type="journal article" date="2015" name="Proc. Natl. Acad. Sci. U.S.A.">
        <title>Genome sequence of the Asian Tiger mosquito, Aedes albopictus, reveals insights into its biology, genetics, and evolution.</title>
        <authorList>
            <person name="Chen X.G."/>
            <person name="Jiang X."/>
            <person name="Gu J."/>
            <person name="Xu M."/>
            <person name="Wu Y."/>
            <person name="Deng Y."/>
            <person name="Zhang C."/>
            <person name="Bonizzoni M."/>
            <person name="Dermauw W."/>
            <person name="Vontas J."/>
            <person name="Armbruster P."/>
            <person name="Huang X."/>
            <person name="Yang Y."/>
            <person name="Zhang H."/>
            <person name="He W."/>
            <person name="Peng H."/>
            <person name="Liu Y."/>
            <person name="Wu K."/>
            <person name="Chen J."/>
            <person name="Lirakis M."/>
            <person name="Topalis P."/>
            <person name="Van Leeuwen T."/>
            <person name="Hall A.B."/>
            <person name="Jiang X."/>
            <person name="Thorpe C."/>
            <person name="Mueller R.L."/>
            <person name="Sun C."/>
            <person name="Waterhouse R.M."/>
            <person name="Yan G."/>
            <person name="Tu Z.J."/>
            <person name="Fang X."/>
            <person name="James A.A."/>
        </authorList>
    </citation>
    <scope>NUCLEOTIDE SEQUENCE [LARGE SCALE GENOMIC DNA]</scope>
    <source>
        <strain evidence="13">Foshan</strain>
    </source>
</reference>
<evidence type="ECO:0008006" key="14">
    <source>
        <dbReference type="Google" id="ProtNLM"/>
    </source>
</evidence>
<dbReference type="InterPro" id="IPR013087">
    <property type="entry name" value="Znf_C2H2_type"/>
</dbReference>
<feature type="domain" description="C2H2-type" evidence="10">
    <location>
        <begin position="588"/>
        <end position="616"/>
    </location>
</feature>
<feature type="region of interest" description="Disordered" evidence="9">
    <location>
        <begin position="196"/>
        <end position="257"/>
    </location>
</feature>
<evidence type="ECO:0000259" key="10">
    <source>
        <dbReference type="PROSITE" id="PS50157"/>
    </source>
</evidence>
<dbReference type="InterPro" id="IPR036236">
    <property type="entry name" value="Znf_C2H2_sf"/>
</dbReference>
<dbReference type="Pfam" id="PF00096">
    <property type="entry name" value="zf-C2H2"/>
    <property type="match status" value="7"/>
</dbReference>
<keyword evidence="13" id="KW-1185">Reference proteome</keyword>
<evidence type="ECO:0000256" key="3">
    <source>
        <dbReference type="ARBA" id="ARBA00022737"/>
    </source>
</evidence>
<accession>A0ABM1YT03</accession>
<dbReference type="SUPFAM" id="SSF57716">
    <property type="entry name" value="Glucocorticoid receptor-like (DNA-binding domain)"/>
    <property type="match status" value="1"/>
</dbReference>
<feature type="compositionally biased region" description="Basic and acidic residues" evidence="9">
    <location>
        <begin position="98"/>
        <end position="127"/>
    </location>
</feature>
<dbReference type="PANTHER" id="PTHR24406">
    <property type="entry name" value="TRANSCRIPTIONAL REPRESSOR CTCFL-RELATED"/>
    <property type="match status" value="1"/>
</dbReference>
<feature type="domain" description="C2H2-type" evidence="10">
    <location>
        <begin position="503"/>
        <end position="531"/>
    </location>
</feature>
<dbReference type="PROSITE" id="PS00028">
    <property type="entry name" value="ZINC_FINGER_C2H2_1"/>
    <property type="match status" value="8"/>
</dbReference>
<evidence type="ECO:0000256" key="7">
    <source>
        <dbReference type="PROSITE-ProRule" id="PRU00042"/>
    </source>
</evidence>
<dbReference type="InterPro" id="IPR050888">
    <property type="entry name" value="ZnF_C2H2-type_TF"/>
</dbReference>
<evidence type="ECO:0000313" key="12">
    <source>
        <dbReference type="EnsemblMetazoa" id="AALFPA23_011910.P16933"/>
    </source>
</evidence>
<dbReference type="RefSeq" id="XP_062716753.1">
    <property type="nucleotide sequence ID" value="XM_062860769.1"/>
</dbReference>
<dbReference type="InterPro" id="IPR012934">
    <property type="entry name" value="Znf_AD"/>
</dbReference>
<protein>
    <recommendedName>
        <fullName evidence="14">Transcription factor grauzone</fullName>
    </recommendedName>
</protein>
<dbReference type="Pfam" id="PF07776">
    <property type="entry name" value="zf-AD"/>
    <property type="match status" value="1"/>
</dbReference>
<evidence type="ECO:0000256" key="8">
    <source>
        <dbReference type="PROSITE-ProRule" id="PRU01263"/>
    </source>
</evidence>
<evidence type="ECO:0000313" key="13">
    <source>
        <dbReference type="Proteomes" id="UP000069940"/>
    </source>
</evidence>
<evidence type="ECO:0000256" key="1">
    <source>
        <dbReference type="ARBA" id="ARBA00004123"/>
    </source>
</evidence>
<dbReference type="SMART" id="SM00868">
    <property type="entry name" value="zf-AD"/>
    <property type="match status" value="1"/>
</dbReference>
<dbReference type="SMART" id="SM00355">
    <property type="entry name" value="ZnF_C2H2"/>
    <property type="match status" value="14"/>
</dbReference>
<evidence type="ECO:0000259" key="11">
    <source>
        <dbReference type="PROSITE" id="PS51915"/>
    </source>
</evidence>
<dbReference type="PROSITE" id="PS50157">
    <property type="entry name" value="ZINC_FINGER_C2H2_2"/>
    <property type="match status" value="6"/>
</dbReference>
<dbReference type="Gene3D" id="3.30.160.60">
    <property type="entry name" value="Classic Zinc Finger"/>
    <property type="match status" value="8"/>
</dbReference>
<dbReference type="Proteomes" id="UP000069940">
    <property type="component" value="Unassembled WGS sequence"/>
</dbReference>
<dbReference type="EnsemblMetazoa" id="AALFPA23_011910.R16933">
    <property type="protein sequence ID" value="AALFPA23_011910.P16933"/>
    <property type="gene ID" value="AALFPA23_011910"/>
</dbReference>
<name>A0ABM1YT03_AEDAL</name>
<evidence type="ECO:0000256" key="5">
    <source>
        <dbReference type="ARBA" id="ARBA00022833"/>
    </source>
</evidence>
<feature type="compositionally biased region" description="Polar residues" evidence="9">
    <location>
        <begin position="146"/>
        <end position="155"/>
    </location>
</feature>
<evidence type="ECO:0000256" key="9">
    <source>
        <dbReference type="SAM" id="MobiDB-lite"/>
    </source>
</evidence>
<evidence type="ECO:0000256" key="2">
    <source>
        <dbReference type="ARBA" id="ARBA00022723"/>
    </source>
</evidence>
<dbReference type="GeneID" id="109427219"/>
<reference evidence="12" key="2">
    <citation type="submission" date="2025-05" db="UniProtKB">
        <authorList>
            <consortium name="EnsemblMetazoa"/>
        </authorList>
    </citation>
    <scope>IDENTIFICATION</scope>
    <source>
        <strain evidence="12">Foshan</strain>
    </source>
</reference>
<feature type="domain" description="C2H2-type" evidence="10">
    <location>
        <begin position="558"/>
        <end position="585"/>
    </location>
</feature>
<dbReference type="PROSITE" id="PS51915">
    <property type="entry name" value="ZAD"/>
    <property type="match status" value="1"/>
</dbReference>
<proteinExistence type="predicted"/>
<keyword evidence="6" id="KW-0539">Nucleus</keyword>
<feature type="domain" description="C2H2-type" evidence="10">
    <location>
        <begin position="673"/>
        <end position="696"/>
    </location>
</feature>
<comment type="subcellular location">
    <subcellularLocation>
        <location evidence="1">Nucleus</location>
    </subcellularLocation>
</comment>
<organism evidence="12 13">
    <name type="scientific">Aedes albopictus</name>
    <name type="common">Asian tiger mosquito</name>
    <name type="synonym">Stegomyia albopicta</name>
    <dbReference type="NCBI Taxonomy" id="7160"/>
    <lineage>
        <taxon>Eukaryota</taxon>
        <taxon>Metazoa</taxon>
        <taxon>Ecdysozoa</taxon>
        <taxon>Arthropoda</taxon>
        <taxon>Hexapoda</taxon>
        <taxon>Insecta</taxon>
        <taxon>Pterygota</taxon>
        <taxon>Neoptera</taxon>
        <taxon>Endopterygota</taxon>
        <taxon>Diptera</taxon>
        <taxon>Nematocera</taxon>
        <taxon>Culicoidea</taxon>
        <taxon>Culicidae</taxon>
        <taxon>Culicinae</taxon>
        <taxon>Aedini</taxon>
        <taxon>Aedes</taxon>
        <taxon>Stegomyia</taxon>
    </lineage>
</organism>
<feature type="domain" description="C2H2-type" evidence="10">
    <location>
        <begin position="328"/>
        <end position="355"/>
    </location>
</feature>
<dbReference type="SUPFAM" id="SSF57667">
    <property type="entry name" value="beta-beta-alpha zinc fingers"/>
    <property type="match status" value="6"/>
</dbReference>
<feature type="binding site" evidence="8">
    <location>
        <position position="9"/>
    </location>
    <ligand>
        <name>Zn(2+)</name>
        <dbReference type="ChEBI" id="CHEBI:29105"/>
    </ligand>
</feature>
<feature type="binding site" evidence="8">
    <location>
        <position position="52"/>
    </location>
    <ligand>
        <name>Zn(2+)</name>
        <dbReference type="ChEBI" id="CHEBI:29105"/>
    </ligand>
</feature>
<feature type="domain" description="ZAD" evidence="11">
    <location>
        <begin position="4"/>
        <end position="79"/>
    </location>
</feature>
<dbReference type="Gene3D" id="3.40.1800.20">
    <property type="match status" value="1"/>
</dbReference>
<sequence>MSFKQCEICLSDGAALYLDIFGEVNSTRNISTIIEKHLWLEFKPSDEQQVICNSCWNSLYDFNNFYETVKEIHRNKYGEPPVGKQEVLFRGDPFGDDHFAGSEDDSGQKKQSEHLVEVKEEPPEEPRNSTVEILTGELEKSEPVLENSSEGVTTRRSVRLKRKCVSSPTEIKDELDTVAERSKRLRTRANYKDDICSEDDNAGFSASDESDNDDENYQIQHDSPQDLGAKSSSESENDPKTDDFDVPSSKGRRAKRKKDSKLFEHIDEFICYVCPERVEFERFYHATMHYKEHHKEPAYIKCKVCDKRCYTPGNFISHVAVHTDPDKYRCHICGKQNDQRVALAKHMRIHRREMEEKLNITCKLCPRRFATEKKRDRHEKHHNRKPMEKPPRIVGRDEEILEFYKRIVCEICDQQRMVDVRVPDVEYDNMQDLKKHMREAHNDKGYLKCHLCEKKCNIRSMLLIHKDFHVNPENYRCDICGNVYQNLPKHKEGAHATPGEASFCCEHCGKALTSEKSLKSHMERKHAAKDVTCDICNKPFSRSTLESHRRVVHESASYMCTHCPRMFKSKFSLNRHQEEHEDKVRERVKCQICGVTFKHKYILTKHIDSVHTTEAPVACDVCGKKFKSKHHLWSHKSDTCNNRRFDCTICGRVFKVKVRLTEHMTTHTGKSLYQCTFCPMTFSFQSILYTHRKKAHYEQWLELQAKREEGVKFKVQEAPA</sequence>
<keyword evidence="4 7" id="KW-0863">Zinc-finger</keyword>
<keyword evidence="2 8" id="KW-0479">Metal-binding</keyword>
<feature type="binding site" evidence="8">
    <location>
        <position position="6"/>
    </location>
    <ligand>
        <name>Zn(2+)</name>
        <dbReference type="ChEBI" id="CHEBI:29105"/>
    </ligand>
</feature>
<feature type="domain" description="C2H2-type" evidence="10">
    <location>
        <begin position="645"/>
        <end position="672"/>
    </location>
</feature>
<keyword evidence="3" id="KW-0677">Repeat</keyword>
<feature type="binding site" evidence="8">
    <location>
        <position position="55"/>
    </location>
    <ligand>
        <name>Zn(2+)</name>
        <dbReference type="ChEBI" id="CHEBI:29105"/>
    </ligand>
</feature>
<feature type="region of interest" description="Disordered" evidence="9">
    <location>
        <begin position="98"/>
        <end position="157"/>
    </location>
</feature>
<keyword evidence="5 8" id="KW-0862">Zinc</keyword>
<evidence type="ECO:0000256" key="6">
    <source>
        <dbReference type="ARBA" id="ARBA00023242"/>
    </source>
</evidence>